<comment type="catalytic activity">
    <reaction evidence="18 19">
        <text>alpha-ribazole 5'-phosphate + adenosylcob(III)inamide-GDP = adenosylcob(III)alamin 5'-phosphate + GMP + H(+)</text>
        <dbReference type="Rhea" id="RHEA:23560"/>
        <dbReference type="ChEBI" id="CHEBI:15378"/>
        <dbReference type="ChEBI" id="CHEBI:57918"/>
        <dbReference type="ChEBI" id="CHEBI:58115"/>
        <dbReference type="ChEBI" id="CHEBI:60487"/>
        <dbReference type="ChEBI" id="CHEBI:60493"/>
        <dbReference type="EC" id="2.7.8.26"/>
    </reaction>
</comment>
<keyword evidence="8 19" id="KW-0169">Cobalamin biosynthesis</keyword>
<feature type="transmembrane region" description="Helical" evidence="19">
    <location>
        <begin position="63"/>
        <end position="86"/>
    </location>
</feature>
<dbReference type="InterPro" id="IPR003805">
    <property type="entry name" value="CobS"/>
</dbReference>
<evidence type="ECO:0000256" key="6">
    <source>
        <dbReference type="ARBA" id="ARBA00015850"/>
    </source>
</evidence>
<comment type="cofactor">
    <cofactor evidence="1 19">
        <name>Mg(2+)</name>
        <dbReference type="ChEBI" id="CHEBI:18420"/>
    </cofactor>
</comment>
<evidence type="ECO:0000256" key="10">
    <source>
        <dbReference type="ARBA" id="ARBA00022692"/>
    </source>
</evidence>
<evidence type="ECO:0000256" key="4">
    <source>
        <dbReference type="ARBA" id="ARBA00010561"/>
    </source>
</evidence>
<organism evidence="20 21">
    <name type="scientific">Candidatus Flavonifractor merdigallinarum</name>
    <dbReference type="NCBI Taxonomy" id="2838589"/>
    <lineage>
        <taxon>Bacteria</taxon>
        <taxon>Bacillati</taxon>
        <taxon>Bacillota</taxon>
        <taxon>Clostridia</taxon>
        <taxon>Eubacteriales</taxon>
        <taxon>Oscillospiraceae</taxon>
        <taxon>Flavonifractor</taxon>
    </lineage>
</organism>
<dbReference type="Proteomes" id="UP000823868">
    <property type="component" value="Unassembled WGS sequence"/>
</dbReference>
<keyword evidence="7 19" id="KW-1003">Cell membrane</keyword>
<reference evidence="20" key="1">
    <citation type="journal article" date="2021" name="PeerJ">
        <title>Extensive microbial diversity within the chicken gut microbiome revealed by metagenomics and culture.</title>
        <authorList>
            <person name="Gilroy R."/>
            <person name="Ravi A."/>
            <person name="Getino M."/>
            <person name="Pursley I."/>
            <person name="Horton D.L."/>
            <person name="Alikhan N.F."/>
            <person name="Baker D."/>
            <person name="Gharbi K."/>
            <person name="Hall N."/>
            <person name="Watson M."/>
            <person name="Adriaenssens E.M."/>
            <person name="Foster-Nyarko E."/>
            <person name="Jarju S."/>
            <person name="Secka A."/>
            <person name="Antonio M."/>
            <person name="Oren A."/>
            <person name="Chaudhuri R.R."/>
            <person name="La Ragione R."/>
            <person name="Hildebrand F."/>
            <person name="Pallen M.J."/>
        </authorList>
    </citation>
    <scope>NUCLEOTIDE SEQUENCE</scope>
    <source>
        <strain evidence="20">ChiBcec16_6824</strain>
    </source>
</reference>
<evidence type="ECO:0000313" key="20">
    <source>
        <dbReference type="EMBL" id="HIY22304.1"/>
    </source>
</evidence>
<evidence type="ECO:0000256" key="11">
    <source>
        <dbReference type="ARBA" id="ARBA00022842"/>
    </source>
</evidence>
<comment type="similarity">
    <text evidence="4 19">Belongs to the CobS family.</text>
</comment>
<sequence>MFDAFVIAFSTYSRIPMPRVEWGPKAMKFAICFFPLVGVAVGGCALLWGWLCQTLGLSGLLPAAGLTALPLLLTGGIHMDGFCDTVDALSSHQSRERMLEILKDSNCGAFAVIFAGVWLLLYTAAVEAVTTPRALGILALGFVLSRALSGLALANWKGARPSGMLQAFADAAHRRAVTVTMTAFLLLSAVGMLLLSPIRGGAALGAATLVFLHYRHMSYTRFGGITGDLAGYFLQLCELAVALALAFPAPLG</sequence>
<evidence type="ECO:0000256" key="3">
    <source>
        <dbReference type="ARBA" id="ARBA00004663"/>
    </source>
</evidence>
<feature type="transmembrane region" description="Helical" evidence="19">
    <location>
        <begin position="229"/>
        <end position="249"/>
    </location>
</feature>
<proteinExistence type="inferred from homology"/>
<keyword evidence="13 19" id="KW-0472">Membrane</keyword>
<dbReference type="GO" id="GO:0008818">
    <property type="term" value="F:cobalamin 5'-phosphate synthase activity"/>
    <property type="evidence" value="ECO:0007669"/>
    <property type="project" value="UniProtKB-UniRule"/>
</dbReference>
<evidence type="ECO:0000256" key="13">
    <source>
        <dbReference type="ARBA" id="ARBA00023136"/>
    </source>
</evidence>
<protein>
    <recommendedName>
        <fullName evidence="6 19">Adenosylcobinamide-GDP ribazoletransferase</fullName>
        <ecNumber evidence="5 19">2.7.8.26</ecNumber>
    </recommendedName>
    <alternativeName>
        <fullName evidence="16 19">Cobalamin synthase</fullName>
    </alternativeName>
    <alternativeName>
        <fullName evidence="15 19">Cobalamin-5'-phosphate synthase</fullName>
    </alternativeName>
</protein>
<gene>
    <name evidence="19" type="primary">cobS</name>
    <name evidence="20" type="ORF">H9841_10460</name>
</gene>
<evidence type="ECO:0000256" key="1">
    <source>
        <dbReference type="ARBA" id="ARBA00001946"/>
    </source>
</evidence>
<dbReference type="AlphaFoldDB" id="A0A9D1Y9R1"/>
<keyword evidence="12 19" id="KW-1133">Transmembrane helix</keyword>
<evidence type="ECO:0000256" key="14">
    <source>
        <dbReference type="ARBA" id="ARBA00025228"/>
    </source>
</evidence>
<evidence type="ECO:0000313" key="21">
    <source>
        <dbReference type="Proteomes" id="UP000823868"/>
    </source>
</evidence>
<dbReference type="EMBL" id="DXDX01000189">
    <property type="protein sequence ID" value="HIY22304.1"/>
    <property type="molecule type" value="Genomic_DNA"/>
</dbReference>
<evidence type="ECO:0000256" key="5">
    <source>
        <dbReference type="ARBA" id="ARBA00013200"/>
    </source>
</evidence>
<comment type="catalytic activity">
    <reaction evidence="17 19">
        <text>alpha-ribazole + adenosylcob(III)inamide-GDP = adenosylcob(III)alamin + GMP + H(+)</text>
        <dbReference type="Rhea" id="RHEA:16049"/>
        <dbReference type="ChEBI" id="CHEBI:10329"/>
        <dbReference type="ChEBI" id="CHEBI:15378"/>
        <dbReference type="ChEBI" id="CHEBI:18408"/>
        <dbReference type="ChEBI" id="CHEBI:58115"/>
        <dbReference type="ChEBI" id="CHEBI:60487"/>
        <dbReference type="EC" id="2.7.8.26"/>
    </reaction>
</comment>
<dbReference type="GO" id="GO:0005886">
    <property type="term" value="C:plasma membrane"/>
    <property type="evidence" value="ECO:0007669"/>
    <property type="project" value="UniProtKB-SubCell"/>
</dbReference>
<evidence type="ECO:0000256" key="19">
    <source>
        <dbReference type="HAMAP-Rule" id="MF_00719"/>
    </source>
</evidence>
<evidence type="ECO:0000256" key="7">
    <source>
        <dbReference type="ARBA" id="ARBA00022475"/>
    </source>
</evidence>
<evidence type="ECO:0000256" key="2">
    <source>
        <dbReference type="ARBA" id="ARBA00004651"/>
    </source>
</evidence>
<evidence type="ECO:0000256" key="18">
    <source>
        <dbReference type="ARBA" id="ARBA00049504"/>
    </source>
</evidence>
<dbReference type="GO" id="GO:0009236">
    <property type="term" value="P:cobalamin biosynthetic process"/>
    <property type="evidence" value="ECO:0007669"/>
    <property type="project" value="UniProtKB-UniRule"/>
</dbReference>
<feature type="transmembrane region" description="Helical" evidence="19">
    <location>
        <begin position="137"/>
        <end position="156"/>
    </location>
</feature>
<evidence type="ECO:0000256" key="8">
    <source>
        <dbReference type="ARBA" id="ARBA00022573"/>
    </source>
</evidence>
<dbReference type="PANTHER" id="PTHR34148:SF1">
    <property type="entry name" value="ADENOSYLCOBINAMIDE-GDP RIBAZOLETRANSFERASE"/>
    <property type="match status" value="1"/>
</dbReference>
<dbReference type="EC" id="2.7.8.26" evidence="5 19"/>
<dbReference type="Pfam" id="PF02654">
    <property type="entry name" value="CobS"/>
    <property type="match status" value="1"/>
</dbReference>
<comment type="caution">
    <text evidence="20">The sequence shown here is derived from an EMBL/GenBank/DDBJ whole genome shotgun (WGS) entry which is preliminary data.</text>
</comment>
<evidence type="ECO:0000256" key="16">
    <source>
        <dbReference type="ARBA" id="ARBA00032853"/>
    </source>
</evidence>
<comment type="subcellular location">
    <subcellularLocation>
        <location evidence="2 19">Cell membrane</location>
        <topology evidence="2 19">Multi-pass membrane protein</topology>
    </subcellularLocation>
</comment>
<dbReference type="HAMAP" id="MF_00719">
    <property type="entry name" value="CobS"/>
    <property type="match status" value="1"/>
</dbReference>
<name>A0A9D1Y9R1_9FIRM</name>
<comment type="pathway">
    <text evidence="3 19">Cofactor biosynthesis; adenosylcobalamin biosynthesis; adenosylcobalamin from cob(II)yrinate a,c-diamide: step 7/7.</text>
</comment>
<dbReference type="GO" id="GO:0051073">
    <property type="term" value="F:adenosylcobinamide-GDP ribazoletransferase activity"/>
    <property type="evidence" value="ECO:0007669"/>
    <property type="project" value="UniProtKB-UniRule"/>
</dbReference>
<evidence type="ECO:0000256" key="12">
    <source>
        <dbReference type="ARBA" id="ARBA00022989"/>
    </source>
</evidence>
<dbReference type="PANTHER" id="PTHR34148">
    <property type="entry name" value="ADENOSYLCOBINAMIDE-GDP RIBAZOLETRANSFERASE"/>
    <property type="match status" value="1"/>
</dbReference>
<feature type="transmembrane region" description="Helical" evidence="19">
    <location>
        <begin position="29"/>
        <end position="51"/>
    </location>
</feature>
<comment type="function">
    <text evidence="14 19">Joins adenosylcobinamide-GDP and alpha-ribazole to generate adenosylcobalamin (Ado-cobalamin). Also synthesizes adenosylcobalamin 5'-phosphate from adenosylcobinamide-GDP and alpha-ribazole 5'-phosphate.</text>
</comment>
<keyword evidence="11 19" id="KW-0460">Magnesium</keyword>
<feature type="transmembrane region" description="Helical" evidence="19">
    <location>
        <begin position="107"/>
        <end position="125"/>
    </location>
</feature>
<keyword evidence="9 19" id="KW-0808">Transferase</keyword>
<evidence type="ECO:0000256" key="17">
    <source>
        <dbReference type="ARBA" id="ARBA00048623"/>
    </source>
</evidence>
<evidence type="ECO:0000256" key="9">
    <source>
        <dbReference type="ARBA" id="ARBA00022679"/>
    </source>
</evidence>
<feature type="transmembrane region" description="Helical" evidence="19">
    <location>
        <begin position="176"/>
        <end position="195"/>
    </location>
</feature>
<evidence type="ECO:0000256" key="15">
    <source>
        <dbReference type="ARBA" id="ARBA00032605"/>
    </source>
</evidence>
<accession>A0A9D1Y9R1</accession>
<keyword evidence="10 19" id="KW-0812">Transmembrane</keyword>
<reference evidence="20" key="2">
    <citation type="submission" date="2021-04" db="EMBL/GenBank/DDBJ databases">
        <authorList>
            <person name="Gilroy R."/>
        </authorList>
    </citation>
    <scope>NUCLEOTIDE SEQUENCE</scope>
    <source>
        <strain evidence="20">ChiBcec16_6824</strain>
    </source>
</reference>